<feature type="signal peptide" evidence="2">
    <location>
        <begin position="1"/>
        <end position="19"/>
    </location>
</feature>
<feature type="region of interest" description="Disordered" evidence="1">
    <location>
        <begin position="275"/>
        <end position="366"/>
    </location>
</feature>
<evidence type="ECO:0000313" key="5">
    <source>
        <dbReference type="Proteomes" id="UP000730481"/>
    </source>
</evidence>
<dbReference type="InterPro" id="IPR057230">
    <property type="entry name" value="DUF7908"/>
</dbReference>
<name>A0A9P5AC89_9HYPO</name>
<reference evidence="4" key="2">
    <citation type="submission" date="2020-02" db="EMBL/GenBank/DDBJ databases">
        <title>Identification and distribution of gene clusters putatively required for synthesis of sphingolipid metabolism inhibitors in phylogenetically diverse species of the filamentous fungus Fusarium.</title>
        <authorList>
            <person name="Kim H.-S."/>
            <person name="Busman M."/>
            <person name="Brown D.W."/>
            <person name="Divon H."/>
            <person name="Uhlig S."/>
            <person name="Proctor R.H."/>
        </authorList>
    </citation>
    <scope>NUCLEOTIDE SEQUENCE</scope>
    <source>
        <strain evidence="4">NRRL 25174</strain>
    </source>
</reference>
<feature type="compositionally biased region" description="Polar residues" evidence="1">
    <location>
        <begin position="304"/>
        <end position="366"/>
    </location>
</feature>
<keyword evidence="2" id="KW-0732">Signal</keyword>
<evidence type="ECO:0000256" key="1">
    <source>
        <dbReference type="SAM" id="MobiDB-lite"/>
    </source>
</evidence>
<feature type="chain" id="PRO_5040111986" description="DUF7908 domain-containing protein" evidence="2">
    <location>
        <begin position="20"/>
        <end position="509"/>
    </location>
</feature>
<evidence type="ECO:0000256" key="2">
    <source>
        <dbReference type="SAM" id="SignalP"/>
    </source>
</evidence>
<gene>
    <name evidence="4" type="ORF">FBEOM_10109</name>
</gene>
<accession>A0A9P5AC89</accession>
<feature type="compositionally biased region" description="Low complexity" evidence="1">
    <location>
        <begin position="278"/>
        <end position="287"/>
    </location>
</feature>
<dbReference type="Proteomes" id="UP000730481">
    <property type="component" value="Unassembled WGS sequence"/>
</dbReference>
<dbReference type="Pfam" id="PF25485">
    <property type="entry name" value="DUF7908"/>
    <property type="match status" value="1"/>
</dbReference>
<protein>
    <recommendedName>
        <fullName evidence="3">DUF7908 domain-containing protein</fullName>
    </recommendedName>
</protein>
<dbReference type="EMBL" id="PVQB02000520">
    <property type="protein sequence ID" value="KAF4336054.1"/>
    <property type="molecule type" value="Genomic_DNA"/>
</dbReference>
<proteinExistence type="predicted"/>
<organism evidence="4 5">
    <name type="scientific">Fusarium beomiforme</name>
    <dbReference type="NCBI Taxonomy" id="44412"/>
    <lineage>
        <taxon>Eukaryota</taxon>
        <taxon>Fungi</taxon>
        <taxon>Dikarya</taxon>
        <taxon>Ascomycota</taxon>
        <taxon>Pezizomycotina</taxon>
        <taxon>Sordariomycetes</taxon>
        <taxon>Hypocreomycetidae</taxon>
        <taxon>Hypocreales</taxon>
        <taxon>Nectriaceae</taxon>
        <taxon>Fusarium</taxon>
        <taxon>Fusarium burgessii species complex</taxon>
    </lineage>
</organism>
<dbReference type="AlphaFoldDB" id="A0A9P5AC89"/>
<sequence length="509" mass="53981">MKHQLLIDALLAIVNNVAAEHLTPEGVGFWCTTYVSTYLAPIQVFSSLTEIGEPTEYFGLVSASQAKDTSRGDIDPTGFQSSTDIESSSLGTSSGKSTDAITVVPSTSYRLAPPAITENISASSSATQPVGRSVIFLVSLPDNGTSHLNKRATGGFVGNENPGVCTFAAVFTLSDDQLLDDGRPIYYSDEDYKELFGQGQPPNNSVTSIFSVSDGGLQFQNTKLPGGQAGFCQDDSGKVSIKLSHRRQVAFLTAAASSAMIPSSLFKSSTTITAQPASSSLSPSPLSMTGSFPSSTKEVRSSSHSETPLSGTTSISETAWPEVTSQINSARGGSTTSQVISSATTSSEDPEITANSDSSTGDANTTSTNEILETSIITDKLTTHAPFTTINASTTTPTTIITMDGCVSGINSPDGEPDIYVREEECSDLNVVTVNPAIVTVTDYRKRRVVRGIVVRQHVMPATRKVIARNDDNTATTILPTQTPEYATYCDFADQNGDRNCYYHHKLTT</sequence>
<reference evidence="4" key="1">
    <citation type="journal article" date="2017" name="Mycologia">
        <title>Fusarium algeriense, sp. nov., a novel toxigenic crown rot pathogen of durum wheat from Algeria is nested in the Fusarium burgessii species complex.</title>
        <authorList>
            <person name="Laraba I."/>
            <person name="Keddad A."/>
            <person name="Boureghda H."/>
            <person name="Abdallah N."/>
            <person name="Vaughan M.M."/>
            <person name="Proctor R.H."/>
            <person name="Busman M."/>
            <person name="O'Donnell K."/>
        </authorList>
    </citation>
    <scope>NUCLEOTIDE SEQUENCE</scope>
    <source>
        <strain evidence="4">NRRL 25174</strain>
    </source>
</reference>
<keyword evidence="5" id="KW-1185">Reference proteome</keyword>
<feature type="domain" description="DUF7908" evidence="3">
    <location>
        <begin position="133"/>
        <end position="244"/>
    </location>
</feature>
<feature type="compositionally biased region" description="Low complexity" evidence="1">
    <location>
        <begin position="81"/>
        <end position="96"/>
    </location>
</feature>
<evidence type="ECO:0000313" key="4">
    <source>
        <dbReference type="EMBL" id="KAF4336054.1"/>
    </source>
</evidence>
<evidence type="ECO:0000259" key="3">
    <source>
        <dbReference type="Pfam" id="PF25485"/>
    </source>
</evidence>
<feature type="region of interest" description="Disordered" evidence="1">
    <location>
        <begin position="68"/>
        <end position="96"/>
    </location>
</feature>
<comment type="caution">
    <text evidence="4">The sequence shown here is derived from an EMBL/GenBank/DDBJ whole genome shotgun (WGS) entry which is preliminary data.</text>
</comment>
<dbReference type="OrthoDB" id="3563678at2759"/>